<proteinExistence type="predicted"/>
<reference evidence="2" key="1">
    <citation type="submission" date="2022-11" db="UniProtKB">
        <authorList>
            <consortium name="WormBaseParasite"/>
        </authorList>
    </citation>
    <scope>IDENTIFICATION</scope>
</reference>
<evidence type="ECO:0000313" key="1">
    <source>
        <dbReference type="Proteomes" id="UP000887565"/>
    </source>
</evidence>
<dbReference type="WBParaSite" id="nRc.2.0.1.t23847-RA">
    <property type="protein sequence ID" value="nRc.2.0.1.t23847-RA"/>
    <property type="gene ID" value="nRc.2.0.1.g23847"/>
</dbReference>
<sequence length="114" mass="12892">MNSTESQIISRKVRRFPKLLITKTFTSTTAIAPELRTQNLSAPTPRKNAFPEVAPYKATLPIITLCSDLKSGCIFFGGKMQISPPDRPCVESWMCDEKDDDAYDDIYILSRHNH</sequence>
<organism evidence="1 2">
    <name type="scientific">Romanomermis culicivorax</name>
    <name type="common">Nematode worm</name>
    <dbReference type="NCBI Taxonomy" id="13658"/>
    <lineage>
        <taxon>Eukaryota</taxon>
        <taxon>Metazoa</taxon>
        <taxon>Ecdysozoa</taxon>
        <taxon>Nematoda</taxon>
        <taxon>Enoplea</taxon>
        <taxon>Dorylaimia</taxon>
        <taxon>Mermithida</taxon>
        <taxon>Mermithoidea</taxon>
        <taxon>Mermithidae</taxon>
        <taxon>Romanomermis</taxon>
    </lineage>
</organism>
<dbReference type="AlphaFoldDB" id="A0A915JCG1"/>
<dbReference type="Proteomes" id="UP000887565">
    <property type="component" value="Unplaced"/>
</dbReference>
<name>A0A915JCG1_ROMCU</name>
<protein>
    <submittedName>
        <fullName evidence="2">Uncharacterized protein</fullName>
    </submittedName>
</protein>
<keyword evidence="1" id="KW-1185">Reference proteome</keyword>
<evidence type="ECO:0000313" key="2">
    <source>
        <dbReference type="WBParaSite" id="nRc.2.0.1.t23847-RA"/>
    </source>
</evidence>
<accession>A0A915JCG1</accession>